<dbReference type="GeneID" id="54417886"/>
<protein>
    <recommendedName>
        <fullName evidence="4">Kinetochore protein mis14</fullName>
    </recommendedName>
</protein>
<dbReference type="OrthoDB" id="2135762at2759"/>
<evidence type="ECO:0008006" key="4">
    <source>
        <dbReference type="Google" id="ProtNLM"/>
    </source>
</evidence>
<dbReference type="Pfam" id="PF08641">
    <property type="entry name" value="Mis14"/>
    <property type="match status" value="1"/>
</dbReference>
<keyword evidence="2" id="KW-1185">Reference proteome</keyword>
<dbReference type="GO" id="GO:0000444">
    <property type="term" value="C:MIS12/MIND type complex"/>
    <property type="evidence" value="ECO:0007669"/>
    <property type="project" value="TreeGrafter"/>
</dbReference>
<sequence length="219" mass="23991">MDPTFRKIDLQSPADLAYIESNVRRAASQKIDHALPPSAAPEGEDELRKKVEGLIDEYVRTTFEGVRANVTVNGMDEKDGIKPQDQGEAPTLEFEPLDTRLADRIRALESTKESLTTKLADLRRTGPHPVAHTYQTQLLARREQQDQQLAAQQETMIEDAKGERLALTEPARGEEVAEMWEVGTGGLVELKGGLTETVGRVERAGRVGGHVVGLKGEGG</sequence>
<dbReference type="PANTHER" id="PTHR31749:SF3">
    <property type="entry name" value="KINETOCHORE-ASSOCIATED PROTEIN NSL1 HOMOLOG"/>
    <property type="match status" value="1"/>
</dbReference>
<reference evidence="3" key="3">
    <citation type="submission" date="2025-04" db="UniProtKB">
        <authorList>
            <consortium name="RefSeq"/>
        </authorList>
    </citation>
    <scope>IDENTIFICATION</scope>
    <source>
        <strain evidence="3">CBS 781.70</strain>
    </source>
</reference>
<gene>
    <name evidence="1 3" type="ORF">P152DRAFT_427959</name>
</gene>
<reference evidence="3" key="2">
    <citation type="submission" date="2020-04" db="EMBL/GenBank/DDBJ databases">
        <authorList>
            <consortium name="NCBI Genome Project"/>
        </authorList>
    </citation>
    <scope>NUCLEOTIDE SEQUENCE</scope>
    <source>
        <strain evidence="3">CBS 781.70</strain>
    </source>
</reference>
<dbReference type="PANTHER" id="PTHR31749">
    <property type="entry name" value="KINETOCHORE-ASSOCIATED PROTEIN NSL1 HOMOLOG"/>
    <property type="match status" value="1"/>
</dbReference>
<name>A0A6G1GDG9_9PEZI</name>
<dbReference type="RefSeq" id="XP_033537778.1">
    <property type="nucleotide sequence ID" value="XM_033677316.1"/>
</dbReference>
<evidence type="ECO:0000313" key="3">
    <source>
        <dbReference type="RefSeq" id="XP_033537778.1"/>
    </source>
</evidence>
<organism evidence="1">
    <name type="scientific">Eremomyces bilateralis CBS 781.70</name>
    <dbReference type="NCBI Taxonomy" id="1392243"/>
    <lineage>
        <taxon>Eukaryota</taxon>
        <taxon>Fungi</taxon>
        <taxon>Dikarya</taxon>
        <taxon>Ascomycota</taxon>
        <taxon>Pezizomycotina</taxon>
        <taxon>Dothideomycetes</taxon>
        <taxon>Dothideomycetes incertae sedis</taxon>
        <taxon>Eremomycetales</taxon>
        <taxon>Eremomycetaceae</taxon>
        <taxon>Eremomyces</taxon>
    </lineage>
</organism>
<evidence type="ECO:0000313" key="2">
    <source>
        <dbReference type="Proteomes" id="UP000504638"/>
    </source>
</evidence>
<reference evidence="1 3" key="1">
    <citation type="submission" date="2020-01" db="EMBL/GenBank/DDBJ databases">
        <authorList>
            <consortium name="DOE Joint Genome Institute"/>
            <person name="Haridas S."/>
            <person name="Albert R."/>
            <person name="Binder M."/>
            <person name="Bloem J."/>
            <person name="Labutti K."/>
            <person name="Salamov A."/>
            <person name="Andreopoulos B."/>
            <person name="Baker S.E."/>
            <person name="Barry K."/>
            <person name="Bills G."/>
            <person name="Bluhm B.H."/>
            <person name="Cannon C."/>
            <person name="Castanera R."/>
            <person name="Culley D.E."/>
            <person name="Daum C."/>
            <person name="Ezra D."/>
            <person name="Gonzalez J.B."/>
            <person name="Henrissat B."/>
            <person name="Kuo A."/>
            <person name="Liang C."/>
            <person name="Lipzen A."/>
            <person name="Lutzoni F."/>
            <person name="Magnuson J."/>
            <person name="Mondo S."/>
            <person name="Nolan M."/>
            <person name="Ohm R."/>
            <person name="Pangilinan J."/>
            <person name="Park H.-J."/>
            <person name="Ramirez L."/>
            <person name="Alfaro M."/>
            <person name="Sun H."/>
            <person name="Tritt A."/>
            <person name="Yoshinaga Y."/>
            <person name="Zwiers L.-H."/>
            <person name="Turgeon B.G."/>
            <person name="Goodwin S.B."/>
            <person name="Spatafora J.W."/>
            <person name="Crous P.W."/>
            <person name="Grigoriev I.V."/>
        </authorList>
    </citation>
    <scope>NUCLEOTIDE SEQUENCE</scope>
    <source>
        <strain evidence="1 3">CBS 781.70</strain>
    </source>
</reference>
<accession>A0A6G1GDG9</accession>
<dbReference type="AlphaFoldDB" id="A0A6G1GDG9"/>
<dbReference type="GO" id="GO:0000070">
    <property type="term" value="P:mitotic sister chromatid segregation"/>
    <property type="evidence" value="ECO:0007669"/>
    <property type="project" value="InterPro"/>
</dbReference>
<evidence type="ECO:0000313" key="1">
    <source>
        <dbReference type="EMBL" id="KAF1816147.1"/>
    </source>
</evidence>
<dbReference type="InterPro" id="IPR013950">
    <property type="entry name" value="Mis14/Nsl1"/>
</dbReference>
<dbReference type="Proteomes" id="UP000504638">
    <property type="component" value="Unplaced"/>
</dbReference>
<proteinExistence type="predicted"/>
<dbReference type="EMBL" id="ML975150">
    <property type="protein sequence ID" value="KAF1816147.1"/>
    <property type="molecule type" value="Genomic_DNA"/>
</dbReference>